<keyword evidence="5" id="KW-0808">Transferase</keyword>
<name>A0ABQ9MBM8_HEVBR</name>
<dbReference type="Gene3D" id="3.30.200.20">
    <property type="entry name" value="Phosphorylase Kinase, domain 1"/>
    <property type="match status" value="2"/>
</dbReference>
<feature type="compositionally biased region" description="Polar residues" evidence="15">
    <location>
        <begin position="1"/>
        <end position="20"/>
    </location>
</feature>
<evidence type="ECO:0000256" key="8">
    <source>
        <dbReference type="ARBA" id="ARBA00022777"/>
    </source>
</evidence>
<keyword evidence="10" id="KW-1133">Transmembrane helix</keyword>
<dbReference type="Pfam" id="PF07714">
    <property type="entry name" value="PK_Tyr_Ser-Thr"/>
    <property type="match status" value="1"/>
</dbReference>
<gene>
    <name evidence="17" type="ORF">P3X46_012199</name>
</gene>
<evidence type="ECO:0000256" key="5">
    <source>
        <dbReference type="ARBA" id="ARBA00022679"/>
    </source>
</evidence>
<keyword evidence="4" id="KW-0723">Serine/threonine-protein kinase</keyword>
<dbReference type="Pfam" id="PF00069">
    <property type="entry name" value="Pkinase"/>
    <property type="match status" value="1"/>
</dbReference>
<keyword evidence="3" id="KW-1003">Cell membrane</keyword>
<evidence type="ECO:0000259" key="16">
    <source>
        <dbReference type="PROSITE" id="PS50011"/>
    </source>
</evidence>
<evidence type="ECO:0000256" key="14">
    <source>
        <dbReference type="PROSITE-ProRule" id="PRU10141"/>
    </source>
</evidence>
<reference evidence="17" key="1">
    <citation type="journal article" date="2023" name="Plant Biotechnol. J.">
        <title>Chromosome-level wild Hevea brasiliensis genome provides new tools for genomic-assisted breeding and valuable loci to elevate rubber yield.</title>
        <authorList>
            <person name="Cheng H."/>
            <person name="Song X."/>
            <person name="Hu Y."/>
            <person name="Wu T."/>
            <person name="Yang Q."/>
            <person name="An Z."/>
            <person name="Feng S."/>
            <person name="Deng Z."/>
            <person name="Wu W."/>
            <person name="Zeng X."/>
            <person name="Tu M."/>
            <person name="Wang X."/>
            <person name="Huang H."/>
        </authorList>
    </citation>
    <scope>NUCLEOTIDE SEQUENCE</scope>
    <source>
        <strain evidence="17">MT/VB/25A 57/8</strain>
    </source>
</reference>
<dbReference type="PROSITE" id="PS00107">
    <property type="entry name" value="PROTEIN_KINASE_ATP"/>
    <property type="match status" value="2"/>
</dbReference>
<evidence type="ECO:0000256" key="13">
    <source>
        <dbReference type="ARBA" id="ARBA00048679"/>
    </source>
</evidence>
<evidence type="ECO:0000256" key="15">
    <source>
        <dbReference type="SAM" id="MobiDB-lite"/>
    </source>
</evidence>
<evidence type="ECO:0000313" key="17">
    <source>
        <dbReference type="EMBL" id="KAJ9176940.1"/>
    </source>
</evidence>
<evidence type="ECO:0000256" key="1">
    <source>
        <dbReference type="ARBA" id="ARBA00004162"/>
    </source>
</evidence>
<feature type="domain" description="Protein kinase" evidence="16">
    <location>
        <begin position="355"/>
        <end position="642"/>
    </location>
</feature>
<evidence type="ECO:0000256" key="12">
    <source>
        <dbReference type="ARBA" id="ARBA00047899"/>
    </source>
</evidence>
<dbReference type="InterPro" id="IPR017441">
    <property type="entry name" value="Protein_kinase_ATP_BS"/>
</dbReference>
<evidence type="ECO:0000256" key="2">
    <source>
        <dbReference type="ARBA" id="ARBA00012513"/>
    </source>
</evidence>
<dbReference type="PROSITE" id="PS50011">
    <property type="entry name" value="PROTEIN_KINASE_DOM"/>
    <property type="match status" value="2"/>
</dbReference>
<dbReference type="SUPFAM" id="SSF56112">
    <property type="entry name" value="Protein kinase-like (PK-like)"/>
    <property type="match status" value="2"/>
</dbReference>
<dbReference type="PANTHER" id="PTHR47982:SF40">
    <property type="entry name" value="NON-SPECIFIC SERINE_THREONINE PROTEIN KINASE"/>
    <property type="match status" value="1"/>
</dbReference>
<evidence type="ECO:0000256" key="10">
    <source>
        <dbReference type="ARBA" id="ARBA00022989"/>
    </source>
</evidence>
<dbReference type="InterPro" id="IPR000719">
    <property type="entry name" value="Prot_kinase_dom"/>
</dbReference>
<comment type="catalytic activity">
    <reaction evidence="12">
        <text>L-threonyl-[protein] + ATP = O-phospho-L-threonyl-[protein] + ADP + H(+)</text>
        <dbReference type="Rhea" id="RHEA:46608"/>
        <dbReference type="Rhea" id="RHEA-COMP:11060"/>
        <dbReference type="Rhea" id="RHEA-COMP:11605"/>
        <dbReference type="ChEBI" id="CHEBI:15378"/>
        <dbReference type="ChEBI" id="CHEBI:30013"/>
        <dbReference type="ChEBI" id="CHEBI:30616"/>
        <dbReference type="ChEBI" id="CHEBI:61977"/>
        <dbReference type="ChEBI" id="CHEBI:456216"/>
        <dbReference type="EC" id="2.7.11.1"/>
    </reaction>
</comment>
<evidence type="ECO:0000256" key="4">
    <source>
        <dbReference type="ARBA" id="ARBA00022527"/>
    </source>
</evidence>
<evidence type="ECO:0000313" key="18">
    <source>
        <dbReference type="Proteomes" id="UP001174677"/>
    </source>
</evidence>
<accession>A0ABQ9MBM8</accession>
<dbReference type="PANTHER" id="PTHR47982">
    <property type="entry name" value="PROLINE-RICH RECEPTOR-LIKE PROTEIN KINASE PERK4"/>
    <property type="match status" value="1"/>
</dbReference>
<organism evidence="17 18">
    <name type="scientific">Hevea brasiliensis</name>
    <name type="common">Para rubber tree</name>
    <name type="synonym">Siphonia brasiliensis</name>
    <dbReference type="NCBI Taxonomy" id="3981"/>
    <lineage>
        <taxon>Eukaryota</taxon>
        <taxon>Viridiplantae</taxon>
        <taxon>Streptophyta</taxon>
        <taxon>Embryophyta</taxon>
        <taxon>Tracheophyta</taxon>
        <taxon>Spermatophyta</taxon>
        <taxon>Magnoliopsida</taxon>
        <taxon>eudicotyledons</taxon>
        <taxon>Gunneridae</taxon>
        <taxon>Pentapetalae</taxon>
        <taxon>rosids</taxon>
        <taxon>fabids</taxon>
        <taxon>Malpighiales</taxon>
        <taxon>Euphorbiaceae</taxon>
        <taxon>Crotonoideae</taxon>
        <taxon>Micrandreae</taxon>
        <taxon>Hevea</taxon>
    </lineage>
</organism>
<proteinExistence type="predicted"/>
<comment type="subcellular location">
    <subcellularLocation>
        <location evidence="1">Cell membrane</location>
        <topology evidence="1">Single-pass membrane protein</topology>
    </subcellularLocation>
</comment>
<protein>
    <recommendedName>
        <fullName evidence="2">non-specific serine/threonine protein kinase</fullName>
        <ecNumber evidence="2">2.7.11.1</ecNumber>
    </recommendedName>
</protein>
<feature type="domain" description="Protein kinase" evidence="16">
    <location>
        <begin position="41"/>
        <end position="310"/>
    </location>
</feature>
<evidence type="ECO:0000256" key="7">
    <source>
        <dbReference type="ARBA" id="ARBA00022741"/>
    </source>
</evidence>
<dbReference type="InterPro" id="IPR008271">
    <property type="entry name" value="Ser/Thr_kinase_AS"/>
</dbReference>
<dbReference type="Gene3D" id="1.10.510.10">
    <property type="entry name" value="Transferase(Phosphotransferase) domain 1"/>
    <property type="match status" value="2"/>
</dbReference>
<dbReference type="SMART" id="SM00220">
    <property type="entry name" value="S_TKc"/>
    <property type="match status" value="2"/>
</dbReference>
<dbReference type="EC" id="2.7.11.1" evidence="2"/>
<evidence type="ECO:0000256" key="3">
    <source>
        <dbReference type="ARBA" id="ARBA00022475"/>
    </source>
</evidence>
<dbReference type="Proteomes" id="UP001174677">
    <property type="component" value="Chromosome 7"/>
</dbReference>
<comment type="caution">
    <text evidence="17">The sequence shown here is derived from an EMBL/GenBank/DDBJ whole genome shotgun (WGS) entry which is preliminary data.</text>
</comment>
<keyword evidence="7 14" id="KW-0547">Nucleotide-binding</keyword>
<dbReference type="InterPro" id="IPR001245">
    <property type="entry name" value="Ser-Thr/Tyr_kinase_cat_dom"/>
</dbReference>
<keyword evidence="8" id="KW-0418">Kinase</keyword>
<keyword evidence="6" id="KW-0812">Transmembrane</keyword>
<dbReference type="EMBL" id="JARPOI010000007">
    <property type="protein sequence ID" value="KAJ9176940.1"/>
    <property type="molecule type" value="Genomic_DNA"/>
</dbReference>
<dbReference type="PROSITE" id="PS00108">
    <property type="entry name" value="PROTEIN_KINASE_ST"/>
    <property type="match status" value="1"/>
</dbReference>
<feature type="region of interest" description="Disordered" evidence="15">
    <location>
        <begin position="1"/>
        <end position="24"/>
    </location>
</feature>
<keyword evidence="18" id="KW-1185">Reference proteome</keyword>
<evidence type="ECO:0000256" key="6">
    <source>
        <dbReference type="ARBA" id="ARBA00022692"/>
    </source>
</evidence>
<feature type="binding site" evidence="14">
    <location>
        <position position="384"/>
    </location>
    <ligand>
        <name>ATP</name>
        <dbReference type="ChEBI" id="CHEBI:30616"/>
    </ligand>
</feature>
<keyword evidence="11" id="KW-0472">Membrane</keyword>
<dbReference type="InterPro" id="IPR011009">
    <property type="entry name" value="Kinase-like_dom_sf"/>
</dbReference>
<feature type="binding site" evidence="14">
    <location>
        <position position="69"/>
    </location>
    <ligand>
        <name>ATP</name>
        <dbReference type="ChEBI" id="CHEBI:30616"/>
    </ligand>
</feature>
<keyword evidence="9 14" id="KW-0067">ATP-binding</keyword>
<dbReference type="InterPro" id="IPR047117">
    <property type="entry name" value="PERK1-13-like"/>
</dbReference>
<evidence type="ECO:0000256" key="11">
    <source>
        <dbReference type="ARBA" id="ARBA00023136"/>
    </source>
</evidence>
<evidence type="ECO:0000256" key="9">
    <source>
        <dbReference type="ARBA" id="ARBA00022840"/>
    </source>
</evidence>
<sequence length="658" mass="74254">MASCSGKSADTRDGGSTLQEPNPPVLRKYTYEELSKATHYFSNSNRLGSGGFGDVFKGSLDGKVVAIKKLKYKKDGEPQHKLDEIEYLKRVSHRNLVKLIGYCDEGADKLLVLEFVPNKTLRHHLDGKENVLEWSMRMKIAIKSAYGLQYLHENCKIIHQDIKADNILLDNKFEPKVTDFSLAKFLPNIGNVSHITSLFKGANVYADPEYGIQKVSEKSDIYSYGIVLLELITGKKALSKSDNIANWAKSRIEEALNNKKYMDFVDFKLHGAYDERQMQRMISCAAACVYEPSNSRPDMKQIIEILEGTIPMEGTISLHGAALIDLQSALGIESLQISSPVIFTYQELAKATNHFSNNNLLGEGGFGMVYKGSLGNNGIVAIKKLKYLGEELRTSEFEEEIKTISRIYYRHLVKLIGYCNEGINRLLVYELAPNKSLRFHLQRNIRKTMNWSTRVRIAMGVAKGLAYLHEWCQPKIIHGNIKVDNILLTNSFEPKISDYGFAKENEELSNSYIPIIYNSKGSLGYLAPEYINSRKLTDKCDVFSFGIILLELITGKRAIKNEGIFHNRLSILAVPLLKRALDKGDYNDIIDAELQNKDNKDEIIRMIYCAASCVYKPADYRPRMSQIVKVLQGNAPVESIWLSNDSSFLHHGAPYAPM</sequence>
<comment type="catalytic activity">
    <reaction evidence="13">
        <text>L-seryl-[protein] + ATP = O-phospho-L-seryl-[protein] + ADP + H(+)</text>
        <dbReference type="Rhea" id="RHEA:17989"/>
        <dbReference type="Rhea" id="RHEA-COMP:9863"/>
        <dbReference type="Rhea" id="RHEA-COMP:11604"/>
        <dbReference type="ChEBI" id="CHEBI:15378"/>
        <dbReference type="ChEBI" id="CHEBI:29999"/>
        <dbReference type="ChEBI" id="CHEBI:30616"/>
        <dbReference type="ChEBI" id="CHEBI:83421"/>
        <dbReference type="ChEBI" id="CHEBI:456216"/>
        <dbReference type="EC" id="2.7.11.1"/>
    </reaction>
</comment>